<dbReference type="InterPro" id="IPR050065">
    <property type="entry name" value="GlmU-like"/>
</dbReference>
<dbReference type="Proteomes" id="UP000197638">
    <property type="component" value="Chromosome"/>
</dbReference>
<dbReference type="GO" id="GO:0016779">
    <property type="term" value="F:nucleotidyltransferase activity"/>
    <property type="evidence" value="ECO:0007669"/>
    <property type="project" value="UniProtKB-KW"/>
</dbReference>
<evidence type="ECO:0000259" key="4">
    <source>
        <dbReference type="Pfam" id="PF12804"/>
    </source>
</evidence>
<reference evidence="5 6" key="1">
    <citation type="submission" date="2017-06" db="EMBL/GenBank/DDBJ databases">
        <title>Genome sequencing of Fusobacterium nucleatum subsp. polymorphum KCOM 1275 (=ChDC F310).</title>
        <authorList>
            <person name="Kook J.-K."/>
            <person name="Park S.-N."/>
            <person name="Lim Y.K."/>
            <person name="Roh H."/>
        </authorList>
    </citation>
    <scope>NUCLEOTIDE SEQUENCE [LARGE SCALE GENOMIC DNA]</scope>
    <source>
        <strain evidence="5 6">KCOM 1275</strain>
    </source>
</reference>
<evidence type="ECO:0000313" key="6">
    <source>
        <dbReference type="Proteomes" id="UP000197638"/>
    </source>
</evidence>
<feature type="domain" description="MobA-like NTP transferase" evidence="4">
    <location>
        <begin position="68"/>
        <end position="170"/>
    </location>
</feature>
<evidence type="ECO:0000313" key="5">
    <source>
        <dbReference type="EMBL" id="ASG29173.1"/>
    </source>
</evidence>
<dbReference type="SUPFAM" id="SSF53383">
    <property type="entry name" value="PLP-dependent transferases"/>
    <property type="match status" value="1"/>
</dbReference>
<sequence length="804" mass="93764">MKKIEFDILLKLFEEGFMTNEELAVELFKSETDIQEVVASLKIEGYILNNQITEKGKEKLKEYPVDNAIILAAGMSSRFVPLSFEKPKGLLMVKGEPLIERQIKAIREKGIQEIVIVVGHMKEHFEYLVEKYGIILVESKEYKERNNHSSIYAARKYLKNSIITSSDLYFTKNIFQTYAYDSYYCTIYMSGKTAERGIETDNDDKILDTFYGDKCYDIWVTLGYAFFSKRFSEKMIEFLEKEYDKPETVNKFWADIQDEHLNELYMYAKRCADDIIYEFDSLEELREFDDLYVDNSGSKIMQRICSYLNVNERNIIKLESLRKLKELKESMFKFKCKGELYICDTNSDDMEKISYLGKMYYECRDFKEKGIKLFKMDKNIYIGGKKNMDLKKELEQLYDYSKEFRDYHKESVPLCAAENAISDFVMLPLNFGFQERYIMNNTYSFNMNDNFIGCEKLLPFYQKLSEVCERIFGAKYTDTRAFTGMNAIDMIVKTICKNGEKMIILDKEHGGHASVKPVVERLGIQTFSAPYDLDKNDLDYEAINKLVKEENIPYILLAPSDLIRPLSVEKIDTSNCILMWDCSQLLGLIAAGLCSNPLKTMKNIIMFGGTHKTLPGPASGLIMTNEKNLHEKMETNINPKYLRHSQMHQKVSLLFSLIEFEQFGTDYMKHMVHSANYLGNKLRELGFDIADVHGKISETHQVFIHCSKDMMDTIYDNAYKCKVTLNKKHKELFLGYGIRLGTQEIARYDWNDKALDTIAEILLQLSNKNLDVDKVEKLIKTLPEKKIHYTFSDEVIEKFRKLMD</sequence>
<accession>A0A241Q2Y0</accession>
<evidence type="ECO:0000256" key="1">
    <source>
        <dbReference type="ARBA" id="ARBA00022679"/>
    </source>
</evidence>
<dbReference type="InterPro" id="IPR015421">
    <property type="entry name" value="PyrdxlP-dep_Trfase_major"/>
</dbReference>
<dbReference type="InterPro" id="IPR025877">
    <property type="entry name" value="MobA-like_NTP_Trfase"/>
</dbReference>
<keyword evidence="2" id="KW-0548">Nucleotidyltransferase</keyword>
<dbReference type="AlphaFoldDB" id="A0A241Q2Y0"/>
<dbReference type="SUPFAM" id="SSF53448">
    <property type="entry name" value="Nucleotide-diphospho-sugar transferases"/>
    <property type="match status" value="1"/>
</dbReference>
<evidence type="ECO:0000256" key="2">
    <source>
        <dbReference type="ARBA" id="ARBA00022695"/>
    </source>
</evidence>
<dbReference type="InterPro" id="IPR029044">
    <property type="entry name" value="Nucleotide-diphossugar_trans"/>
</dbReference>
<dbReference type="InterPro" id="IPR039429">
    <property type="entry name" value="SHMT-like_dom"/>
</dbReference>
<proteinExistence type="predicted"/>
<protein>
    <recommendedName>
        <fullName evidence="7">MobA-like NTP transferase domain-containing protein</fullName>
    </recommendedName>
</protein>
<evidence type="ECO:0000259" key="3">
    <source>
        <dbReference type="Pfam" id="PF00464"/>
    </source>
</evidence>
<name>A0A241Q2Y0_FUSNP</name>
<dbReference type="CDD" id="cd02523">
    <property type="entry name" value="PC_cytidylyltransferase"/>
    <property type="match status" value="1"/>
</dbReference>
<organism evidence="5 6">
    <name type="scientific">Fusobacterium nucleatum subsp. polymorphum</name>
    <name type="common">Fusobacterium polymorphum</name>
    <dbReference type="NCBI Taxonomy" id="76857"/>
    <lineage>
        <taxon>Bacteria</taxon>
        <taxon>Fusobacteriati</taxon>
        <taxon>Fusobacteriota</taxon>
        <taxon>Fusobacteriia</taxon>
        <taxon>Fusobacteriales</taxon>
        <taxon>Fusobacteriaceae</taxon>
        <taxon>Fusobacterium</taxon>
    </lineage>
</organism>
<gene>
    <name evidence="5" type="ORF">CBG61_09940</name>
</gene>
<dbReference type="Gene3D" id="3.90.1150.10">
    <property type="entry name" value="Aspartate Aminotransferase, domain 1"/>
    <property type="match status" value="1"/>
</dbReference>
<dbReference type="Pfam" id="PF00464">
    <property type="entry name" value="SHMT"/>
    <property type="match status" value="1"/>
</dbReference>
<dbReference type="PANTHER" id="PTHR43584:SF5">
    <property type="entry name" value="PROTEIN LICC"/>
    <property type="match status" value="1"/>
</dbReference>
<dbReference type="Gene3D" id="3.40.640.10">
    <property type="entry name" value="Type I PLP-dependent aspartate aminotransferase-like (Major domain)"/>
    <property type="match status" value="1"/>
</dbReference>
<dbReference type="EMBL" id="CP022123">
    <property type="protein sequence ID" value="ASG29173.1"/>
    <property type="molecule type" value="Genomic_DNA"/>
</dbReference>
<dbReference type="InterPro" id="IPR015422">
    <property type="entry name" value="PyrdxlP-dep_Trfase_small"/>
</dbReference>
<dbReference type="InterPro" id="IPR015424">
    <property type="entry name" value="PyrdxlP-dep_Trfase"/>
</dbReference>
<keyword evidence="1" id="KW-0808">Transferase</keyword>
<evidence type="ECO:0008006" key="7">
    <source>
        <dbReference type="Google" id="ProtNLM"/>
    </source>
</evidence>
<dbReference type="RefSeq" id="WP_088765360.1">
    <property type="nucleotide sequence ID" value="NZ_CP022123.1"/>
</dbReference>
<feature type="domain" description="Serine hydroxymethyltransferase-like" evidence="3">
    <location>
        <begin position="395"/>
        <end position="761"/>
    </location>
</feature>
<dbReference type="Gene3D" id="3.90.550.10">
    <property type="entry name" value="Spore Coat Polysaccharide Biosynthesis Protein SpsA, Chain A"/>
    <property type="match status" value="1"/>
</dbReference>
<dbReference type="Pfam" id="PF12804">
    <property type="entry name" value="NTP_transf_3"/>
    <property type="match status" value="1"/>
</dbReference>
<dbReference type="PANTHER" id="PTHR43584">
    <property type="entry name" value="NUCLEOTIDYL TRANSFERASE"/>
    <property type="match status" value="1"/>
</dbReference>